<comment type="caution">
    <text evidence="2">The sequence shown here is derived from an EMBL/GenBank/DDBJ whole genome shotgun (WGS) entry which is preliminary data.</text>
</comment>
<evidence type="ECO:0000313" key="2">
    <source>
        <dbReference type="EMBL" id="RKQ93665.1"/>
    </source>
</evidence>
<dbReference type="OrthoDB" id="5245207at2"/>
<name>A0A660LHE9_9ACTN</name>
<evidence type="ECO:0008006" key="4">
    <source>
        <dbReference type="Google" id="ProtNLM"/>
    </source>
</evidence>
<evidence type="ECO:0000256" key="1">
    <source>
        <dbReference type="SAM" id="SignalP"/>
    </source>
</evidence>
<keyword evidence="1" id="KW-0732">Signal</keyword>
<organism evidence="2 3">
    <name type="scientific">Solirubrobacter pauli</name>
    <dbReference type="NCBI Taxonomy" id="166793"/>
    <lineage>
        <taxon>Bacteria</taxon>
        <taxon>Bacillati</taxon>
        <taxon>Actinomycetota</taxon>
        <taxon>Thermoleophilia</taxon>
        <taxon>Solirubrobacterales</taxon>
        <taxon>Solirubrobacteraceae</taxon>
        <taxon>Solirubrobacter</taxon>
    </lineage>
</organism>
<feature type="chain" id="PRO_5024988771" description="Ig-like domain-containing protein" evidence="1">
    <location>
        <begin position="28"/>
        <end position="525"/>
    </location>
</feature>
<reference evidence="2 3" key="1">
    <citation type="submission" date="2018-10" db="EMBL/GenBank/DDBJ databases">
        <title>Genomic Encyclopedia of Archaeal and Bacterial Type Strains, Phase II (KMG-II): from individual species to whole genera.</title>
        <authorList>
            <person name="Goeker M."/>
        </authorList>
    </citation>
    <scope>NUCLEOTIDE SEQUENCE [LARGE SCALE GENOMIC DNA]</scope>
    <source>
        <strain evidence="2 3">DSM 14954</strain>
    </source>
</reference>
<dbReference type="EMBL" id="RBIL01000001">
    <property type="protein sequence ID" value="RKQ93665.1"/>
    <property type="molecule type" value="Genomic_DNA"/>
</dbReference>
<proteinExistence type="predicted"/>
<keyword evidence="3" id="KW-1185">Reference proteome</keyword>
<evidence type="ECO:0000313" key="3">
    <source>
        <dbReference type="Proteomes" id="UP000278962"/>
    </source>
</evidence>
<gene>
    <name evidence="2" type="ORF">C8N24_3536</name>
</gene>
<dbReference type="AlphaFoldDB" id="A0A660LHE9"/>
<sequence length="525" mass="54597">MRRLRLPGLALATLIAGGALAPAAAHADAVALGLKGNRLDVAMTADGAAHVARLLPTTPKPTLTVCRIPAGGTICTTTASATLPRENATGPWVLAQGNKVVVAAGSSDGASEGTYTITAPEGLAYGQLSVAASITASDVELSPDGQRLYVSATRGQMGSPQDFAAFSSVPTSGAPAAVAVLGSASGSRSLSAPRVAVRPDGRPLTLLSGSGPGLVTGNSFYTFVGALPIDAAFNNKAGWSAPTSFDLPAPSAQNGDYEAVSAPGALWLAYEALGTDVLLRRWENDGFGPALSPDCRRPSRFAAGSQQAPALAVSRTGDLQLAYVGSDTTNKHLGYFRGNADGTAWSAYHELYTGPDDQEDVEIASDPTSDTGGIVVWTSDAIYADKGELKFARLPETPLVACEVPKVELPTEPINTGQPTKPTPPKLKAPKLTTVVRGLPSLKRCVSRRSFTIRLRHPQGTKISSATVKVNGHKVATRKGKRVTAPVNLKGLPKGTYKVSIAITLADGRKVSGERRYRTCAKRRR</sequence>
<dbReference type="Proteomes" id="UP000278962">
    <property type="component" value="Unassembled WGS sequence"/>
</dbReference>
<accession>A0A660LHE9</accession>
<protein>
    <recommendedName>
        <fullName evidence="4">Ig-like domain-containing protein</fullName>
    </recommendedName>
</protein>
<dbReference type="RefSeq" id="WP_121251998.1">
    <property type="nucleotide sequence ID" value="NZ_RBIL01000001.1"/>
</dbReference>
<feature type="signal peptide" evidence="1">
    <location>
        <begin position="1"/>
        <end position="27"/>
    </location>
</feature>